<accession>A0ABD0LDD4</accession>
<dbReference type="Proteomes" id="UP001519460">
    <property type="component" value="Unassembled WGS sequence"/>
</dbReference>
<reference evidence="1 2" key="1">
    <citation type="journal article" date="2023" name="Sci. Data">
        <title>Genome assembly of the Korean intertidal mud-creeper Batillaria attramentaria.</title>
        <authorList>
            <person name="Patra A.K."/>
            <person name="Ho P.T."/>
            <person name="Jun S."/>
            <person name="Lee S.J."/>
            <person name="Kim Y."/>
            <person name="Won Y.J."/>
        </authorList>
    </citation>
    <scope>NUCLEOTIDE SEQUENCE [LARGE SCALE GENOMIC DNA]</scope>
    <source>
        <strain evidence="1">Wonlab-2016</strain>
    </source>
</reference>
<dbReference type="AlphaFoldDB" id="A0ABD0LDD4"/>
<name>A0ABD0LDD4_9CAEN</name>
<gene>
    <name evidence="1" type="ORF">BaRGS_00011382</name>
</gene>
<organism evidence="1 2">
    <name type="scientific">Batillaria attramentaria</name>
    <dbReference type="NCBI Taxonomy" id="370345"/>
    <lineage>
        <taxon>Eukaryota</taxon>
        <taxon>Metazoa</taxon>
        <taxon>Spiralia</taxon>
        <taxon>Lophotrochozoa</taxon>
        <taxon>Mollusca</taxon>
        <taxon>Gastropoda</taxon>
        <taxon>Caenogastropoda</taxon>
        <taxon>Sorbeoconcha</taxon>
        <taxon>Cerithioidea</taxon>
        <taxon>Batillariidae</taxon>
        <taxon>Batillaria</taxon>
    </lineage>
</organism>
<dbReference type="EMBL" id="JACVVK020000059">
    <property type="protein sequence ID" value="KAK7497338.1"/>
    <property type="molecule type" value="Genomic_DNA"/>
</dbReference>
<keyword evidence="2" id="KW-1185">Reference proteome</keyword>
<protein>
    <submittedName>
        <fullName evidence="1">Uncharacterized protein</fullName>
    </submittedName>
</protein>
<proteinExistence type="predicted"/>
<evidence type="ECO:0000313" key="1">
    <source>
        <dbReference type="EMBL" id="KAK7497338.1"/>
    </source>
</evidence>
<comment type="caution">
    <text evidence="1">The sequence shown here is derived from an EMBL/GenBank/DDBJ whole genome shotgun (WGS) entry which is preliminary data.</text>
</comment>
<evidence type="ECO:0000313" key="2">
    <source>
        <dbReference type="Proteomes" id="UP001519460"/>
    </source>
</evidence>
<sequence>MTGETQAATTVHDPVRAKINPSSLHFSPCLQIARCWEPTGKVSGGGDIPTPRVKEGVARRCGDSFPGQNSLPDVCATQAVCPSPSGGAGTVGRAESVNPRAPPGHALEAVLLPTLVGLPT</sequence>